<keyword evidence="2" id="KW-0560">Oxidoreductase</keyword>
<dbReference type="InterPro" id="IPR036291">
    <property type="entry name" value="NAD(P)-bd_dom_sf"/>
</dbReference>
<dbReference type="EMBL" id="AEEC02000033">
    <property type="protein sequence ID" value="EOA03076.1"/>
    <property type="molecule type" value="Genomic_DNA"/>
</dbReference>
<dbReference type="PRINTS" id="PR00081">
    <property type="entry name" value="GDHRDH"/>
</dbReference>
<dbReference type="SUPFAM" id="SSF51735">
    <property type="entry name" value="NAD(P)-binding Rossmann-fold domains"/>
    <property type="match status" value="1"/>
</dbReference>
<dbReference type="AlphaFoldDB" id="A0AAI9IBN6"/>
<reference evidence="3 4" key="1">
    <citation type="journal article" date="2013" name="Front. Microbiol.">
        <title>The genome of the endophytic bacterium H. frisingense GSF30(T) identifies diverse strategies in the Herbaspirillum genus to interact with plants.</title>
        <authorList>
            <person name="Straub D."/>
            <person name="Rothballer M."/>
            <person name="Hartmann A."/>
            <person name="Ludewig U."/>
        </authorList>
    </citation>
    <scope>NUCLEOTIDE SEQUENCE [LARGE SCALE GENOMIC DNA]</scope>
    <source>
        <strain evidence="3 4">GSF30</strain>
    </source>
</reference>
<dbReference type="CDD" id="cd05233">
    <property type="entry name" value="SDR_c"/>
    <property type="match status" value="1"/>
</dbReference>
<evidence type="ECO:0000313" key="4">
    <source>
        <dbReference type="Proteomes" id="UP000006772"/>
    </source>
</evidence>
<protein>
    <submittedName>
        <fullName evidence="3">Short-chain dehydrogenase</fullName>
    </submittedName>
</protein>
<evidence type="ECO:0000256" key="2">
    <source>
        <dbReference type="ARBA" id="ARBA00023002"/>
    </source>
</evidence>
<accession>A0AAI9IBN6</accession>
<dbReference type="Proteomes" id="UP000006772">
    <property type="component" value="Unassembled WGS sequence"/>
</dbReference>
<dbReference type="GO" id="GO:0016491">
    <property type="term" value="F:oxidoreductase activity"/>
    <property type="evidence" value="ECO:0007669"/>
    <property type="project" value="UniProtKB-KW"/>
</dbReference>
<evidence type="ECO:0000313" key="3">
    <source>
        <dbReference type="EMBL" id="EOA03076.1"/>
    </source>
</evidence>
<organism evidence="3 4">
    <name type="scientific">Herbaspirillum frisingense GSF30</name>
    <dbReference type="NCBI Taxonomy" id="864073"/>
    <lineage>
        <taxon>Bacteria</taxon>
        <taxon>Pseudomonadati</taxon>
        <taxon>Pseudomonadota</taxon>
        <taxon>Betaproteobacteria</taxon>
        <taxon>Burkholderiales</taxon>
        <taxon>Oxalobacteraceae</taxon>
        <taxon>Herbaspirillum</taxon>
    </lineage>
</organism>
<dbReference type="Pfam" id="PF13561">
    <property type="entry name" value="adh_short_C2"/>
    <property type="match status" value="1"/>
</dbReference>
<dbReference type="PANTHER" id="PTHR43639">
    <property type="entry name" value="OXIDOREDUCTASE, SHORT-CHAIN DEHYDROGENASE/REDUCTASE FAMILY (AFU_ORTHOLOGUE AFUA_5G02870)"/>
    <property type="match status" value="1"/>
</dbReference>
<name>A0AAI9IBN6_9BURK</name>
<dbReference type="RefSeq" id="WP_006464776.1">
    <property type="nucleotide sequence ID" value="NZ_AEEC02000033.1"/>
</dbReference>
<comment type="caution">
    <text evidence="3">The sequence shown here is derived from an EMBL/GenBank/DDBJ whole genome shotgun (WGS) entry which is preliminary data.</text>
</comment>
<sequence length="263" mass="28173">MTAATAPIFEHALYRSLAGKRVVITGGGSGIGAALVEAFAAQGAQVFFLDIASEPSEALVASLQQAPVPPRFFRCNLMDLEALRATFAEVIAAAGTVDILINNAANDDRHKTAEVTPAYWDERIAVNLRHQFFCAQAVLPGMRAQQSGVILNFGSISWHLGLPDLTLYMTAKAGIEGMTHGMARDFGRDGVRVNAIIPGAIRTPRQTLLWHTPEEEAKILAAQCLPTRVDPHDVAALALFLSSDSAAKCTGREYYVDAGWLGA</sequence>
<evidence type="ECO:0000256" key="1">
    <source>
        <dbReference type="ARBA" id="ARBA00006484"/>
    </source>
</evidence>
<dbReference type="PRINTS" id="PR00080">
    <property type="entry name" value="SDRFAMILY"/>
</dbReference>
<comment type="similarity">
    <text evidence="1">Belongs to the short-chain dehydrogenases/reductases (SDR) family.</text>
</comment>
<proteinExistence type="inferred from homology"/>
<gene>
    <name evidence="3" type="ORF">HFRIS_019103</name>
</gene>
<dbReference type="FunFam" id="3.40.50.720:FF:000084">
    <property type="entry name" value="Short-chain dehydrogenase reductase"/>
    <property type="match status" value="1"/>
</dbReference>
<dbReference type="PANTHER" id="PTHR43639:SF1">
    <property type="entry name" value="SHORT-CHAIN DEHYDROGENASE_REDUCTASE FAMILY PROTEIN"/>
    <property type="match status" value="1"/>
</dbReference>
<dbReference type="InterPro" id="IPR002347">
    <property type="entry name" value="SDR_fam"/>
</dbReference>
<dbReference type="Gene3D" id="3.40.50.720">
    <property type="entry name" value="NAD(P)-binding Rossmann-like Domain"/>
    <property type="match status" value="1"/>
</dbReference>